<feature type="region of interest" description="Disordered" evidence="1">
    <location>
        <begin position="403"/>
        <end position="431"/>
    </location>
</feature>
<feature type="compositionally biased region" description="Basic and acidic residues" evidence="1">
    <location>
        <begin position="200"/>
        <end position="217"/>
    </location>
</feature>
<comment type="caution">
    <text evidence="2">The sequence shown here is derived from an EMBL/GenBank/DDBJ whole genome shotgun (WGS) entry which is preliminary data.</text>
</comment>
<gene>
    <name evidence="2" type="ORF">BT62DRAFT_399809</name>
</gene>
<dbReference type="Proteomes" id="UP000812287">
    <property type="component" value="Unassembled WGS sequence"/>
</dbReference>
<dbReference type="OrthoDB" id="2804751at2759"/>
<evidence type="ECO:0000256" key="1">
    <source>
        <dbReference type="SAM" id="MobiDB-lite"/>
    </source>
</evidence>
<feature type="compositionally biased region" description="Basic and acidic residues" evidence="1">
    <location>
        <begin position="12"/>
        <end position="29"/>
    </location>
</feature>
<organism evidence="2 3">
    <name type="scientific">Guyanagaster necrorhizus</name>
    <dbReference type="NCBI Taxonomy" id="856835"/>
    <lineage>
        <taxon>Eukaryota</taxon>
        <taxon>Fungi</taxon>
        <taxon>Dikarya</taxon>
        <taxon>Basidiomycota</taxon>
        <taxon>Agaricomycotina</taxon>
        <taxon>Agaricomycetes</taxon>
        <taxon>Agaricomycetidae</taxon>
        <taxon>Agaricales</taxon>
        <taxon>Marasmiineae</taxon>
        <taxon>Physalacriaceae</taxon>
        <taxon>Guyanagaster</taxon>
    </lineage>
</organism>
<evidence type="ECO:0000313" key="2">
    <source>
        <dbReference type="EMBL" id="KAG7451128.1"/>
    </source>
</evidence>
<sequence>MNVDGSEQDVDTESKAIDEEAEISVKMEEPGSQATALPPPQFEGPVAEVEEVQIVAGQEIESSAAEEAVEDERDNHQVAVPAPESVVDDEQMQEEYDEQGASVVEEALVEVEEVRIVAEQEIESSAAGDQRDDHQAVLLVPESGVDDEQIREELEVSVVEEALAKDEPEHDVQAAGPVLEREQCAEVVVEDEPVVSELEPVIKDETSKDEVPEERRGLQAAPPAPELDSAIKEESVEDTLPSSQSSLYTQPALKEEQVDVELIPELQQETETIEGPAEDIQEQQLIPESAVIKDGPVVSPAVSEIKSLVEDAPVEPKAENESGNDEPESQEEHIASEHELAVDEQLASGEPVIKDKVDVDETAKEGQEQIAPPEVIELAREEEQTASKPKLIVKEEQVEVEALASREPVPSSALDQVHASNDGSEPVTKDEDVIATASSLRGAVVEENIIDSREVSI</sequence>
<dbReference type="AlphaFoldDB" id="A0A9P8AX09"/>
<dbReference type="RefSeq" id="XP_043044628.1">
    <property type="nucleotide sequence ID" value="XM_043180786.1"/>
</dbReference>
<evidence type="ECO:0000313" key="3">
    <source>
        <dbReference type="Proteomes" id="UP000812287"/>
    </source>
</evidence>
<name>A0A9P8AX09_9AGAR</name>
<feature type="compositionally biased region" description="Basic and acidic residues" evidence="1">
    <location>
        <begin position="330"/>
        <end position="341"/>
    </location>
</feature>
<reference evidence="2" key="1">
    <citation type="submission" date="2020-11" db="EMBL/GenBank/DDBJ databases">
        <title>Adaptations for nitrogen fixation in a non-lichenized fungal sporocarp promotes dispersal by wood-feeding termites.</title>
        <authorList>
            <consortium name="DOE Joint Genome Institute"/>
            <person name="Koch R.A."/>
            <person name="Yoon G."/>
            <person name="Arayal U."/>
            <person name="Lail K."/>
            <person name="Amirebrahimi M."/>
            <person name="Labutti K."/>
            <person name="Lipzen A."/>
            <person name="Riley R."/>
            <person name="Barry K."/>
            <person name="Henrissat B."/>
            <person name="Grigoriev I.V."/>
            <person name="Herr J.R."/>
            <person name="Aime M.C."/>
        </authorList>
    </citation>
    <scope>NUCLEOTIDE SEQUENCE</scope>
    <source>
        <strain evidence="2">MCA 3950</strain>
    </source>
</reference>
<feature type="region of interest" description="Disordered" evidence="1">
    <location>
        <begin position="62"/>
        <end position="100"/>
    </location>
</feature>
<protein>
    <submittedName>
        <fullName evidence="2">Uncharacterized protein</fullName>
    </submittedName>
</protein>
<accession>A0A9P8AX09</accession>
<feature type="compositionally biased region" description="Polar residues" evidence="1">
    <location>
        <begin position="240"/>
        <end position="249"/>
    </location>
</feature>
<dbReference type="EMBL" id="MU250525">
    <property type="protein sequence ID" value="KAG7451128.1"/>
    <property type="molecule type" value="Genomic_DNA"/>
</dbReference>
<keyword evidence="3" id="KW-1185">Reference proteome</keyword>
<feature type="compositionally biased region" description="Acidic residues" evidence="1">
    <location>
        <begin position="1"/>
        <end position="11"/>
    </location>
</feature>
<feature type="region of interest" description="Disordered" evidence="1">
    <location>
        <begin position="196"/>
        <end position="376"/>
    </location>
</feature>
<dbReference type="GeneID" id="66103082"/>
<feature type="compositionally biased region" description="Basic and acidic residues" evidence="1">
    <location>
        <begin position="352"/>
        <end position="367"/>
    </location>
</feature>
<proteinExistence type="predicted"/>
<feature type="region of interest" description="Disordered" evidence="1">
    <location>
        <begin position="1"/>
        <end position="44"/>
    </location>
</feature>
<feature type="compositionally biased region" description="Acidic residues" evidence="1">
    <location>
        <begin position="86"/>
        <end position="98"/>
    </location>
</feature>